<keyword evidence="1" id="KW-1133">Transmembrane helix</keyword>
<keyword evidence="1" id="KW-0812">Transmembrane</keyword>
<proteinExistence type="predicted"/>
<dbReference type="KEGG" id="euz:DVS28_a0538"/>
<evidence type="ECO:0000313" key="3">
    <source>
        <dbReference type="Proteomes" id="UP000264006"/>
    </source>
</evidence>
<accession>A0A346XSP8</accession>
<keyword evidence="3" id="KW-1185">Reference proteome</keyword>
<dbReference type="AlphaFoldDB" id="A0A346XSP8"/>
<name>A0A346XSP8_9ACTN</name>
<dbReference type="EMBL" id="CP031165">
    <property type="protein sequence ID" value="AXV05245.1"/>
    <property type="molecule type" value="Genomic_DNA"/>
</dbReference>
<gene>
    <name evidence="2" type="ORF">DVS28_a0538</name>
</gene>
<reference evidence="2 3" key="1">
    <citation type="submission" date="2018-09" db="EMBL/GenBank/DDBJ databases">
        <title>Complete genome sequence of Euzebya sp. DY32-46 isolated from seawater of Pacific Ocean.</title>
        <authorList>
            <person name="Xu L."/>
            <person name="Wu Y.-H."/>
            <person name="Xu X.-W."/>
        </authorList>
    </citation>
    <scope>NUCLEOTIDE SEQUENCE [LARGE SCALE GENOMIC DNA]</scope>
    <source>
        <strain evidence="2 3">DY32-46</strain>
    </source>
</reference>
<evidence type="ECO:0000313" key="2">
    <source>
        <dbReference type="EMBL" id="AXV05245.1"/>
    </source>
</evidence>
<keyword evidence="1" id="KW-0472">Membrane</keyword>
<protein>
    <submittedName>
        <fullName evidence="2">Uncharacterized protein</fullName>
    </submittedName>
</protein>
<feature type="transmembrane region" description="Helical" evidence="1">
    <location>
        <begin position="28"/>
        <end position="48"/>
    </location>
</feature>
<dbReference type="Proteomes" id="UP000264006">
    <property type="component" value="Chromosome"/>
</dbReference>
<evidence type="ECO:0000256" key="1">
    <source>
        <dbReference type="SAM" id="Phobius"/>
    </source>
</evidence>
<organism evidence="2 3">
    <name type="scientific">Euzebya pacifica</name>
    <dbReference type="NCBI Taxonomy" id="1608957"/>
    <lineage>
        <taxon>Bacteria</taxon>
        <taxon>Bacillati</taxon>
        <taxon>Actinomycetota</taxon>
        <taxon>Nitriliruptoria</taxon>
        <taxon>Euzebyales</taxon>
    </lineage>
</organism>
<sequence>MYQVITLGIILLLIGVLAGIPIMTTIGTILLVIGVVLLIAGRIGNGIGGRAHYF</sequence>